<evidence type="ECO:0000313" key="5">
    <source>
        <dbReference type="Proteomes" id="UP000011519"/>
    </source>
</evidence>
<dbReference type="Proteomes" id="UP000011519">
    <property type="component" value="Unassembled WGS sequence"/>
</dbReference>
<feature type="domain" description="Cupin type-2" evidence="3">
    <location>
        <begin position="58"/>
        <end position="123"/>
    </location>
</feature>
<dbReference type="Gene3D" id="2.60.120.10">
    <property type="entry name" value="Jelly Rolls"/>
    <property type="match status" value="1"/>
</dbReference>
<keyword evidence="5" id="KW-1185">Reference proteome</keyword>
<dbReference type="InterPro" id="IPR014710">
    <property type="entry name" value="RmlC-like_jellyroll"/>
</dbReference>
<evidence type="ECO:0000256" key="2">
    <source>
        <dbReference type="SAM" id="MobiDB-lite"/>
    </source>
</evidence>
<organism evidence="4 5">
    <name type="scientific">Natrialba hulunbeirensis JCM 10989</name>
    <dbReference type="NCBI Taxonomy" id="1227493"/>
    <lineage>
        <taxon>Archaea</taxon>
        <taxon>Methanobacteriati</taxon>
        <taxon>Methanobacteriota</taxon>
        <taxon>Stenosarchaea group</taxon>
        <taxon>Halobacteria</taxon>
        <taxon>Halobacteriales</taxon>
        <taxon>Natrialbaceae</taxon>
        <taxon>Natrialba</taxon>
    </lineage>
</organism>
<dbReference type="STRING" id="1227493.C483_16753"/>
<dbReference type="PATRIC" id="fig|1227493.4.peg.3369"/>
<feature type="region of interest" description="Disordered" evidence="2">
    <location>
        <begin position="124"/>
        <end position="158"/>
    </location>
</feature>
<dbReference type="InterPro" id="IPR051610">
    <property type="entry name" value="GPI/OXD"/>
</dbReference>
<name>L9ZR04_9EURY</name>
<evidence type="ECO:0000259" key="3">
    <source>
        <dbReference type="Pfam" id="PF07883"/>
    </source>
</evidence>
<dbReference type="AlphaFoldDB" id="L9ZR04"/>
<dbReference type="InterPro" id="IPR013096">
    <property type="entry name" value="Cupin_2"/>
</dbReference>
<dbReference type="EMBL" id="AOIM01000041">
    <property type="protein sequence ID" value="ELY87568.1"/>
    <property type="molecule type" value="Genomic_DNA"/>
</dbReference>
<dbReference type="SUPFAM" id="SSF51182">
    <property type="entry name" value="RmlC-like cupins"/>
    <property type="match status" value="1"/>
</dbReference>
<sequence>MSAQIELNAYLYCDPRQESAMSYRKVNYEEVDQVSSAMHVLSDPLETEQVGVTVARCDPDWKSKPHDHTDNDHEEVYVLIEGEATVVVDDDPVTMEAGDALWIPPESTRQIRNGDTESAFVLVSAPSLRDDDGDGNGDGGGGGDGSGNGEWLLSGFAG</sequence>
<reference evidence="4 5" key="1">
    <citation type="journal article" date="2014" name="PLoS Genet.">
        <title>Phylogenetically driven sequencing of extremely halophilic archaea reveals strategies for static and dynamic osmo-response.</title>
        <authorList>
            <person name="Becker E.A."/>
            <person name="Seitzer P.M."/>
            <person name="Tritt A."/>
            <person name="Larsen D."/>
            <person name="Krusor M."/>
            <person name="Yao A.I."/>
            <person name="Wu D."/>
            <person name="Madern D."/>
            <person name="Eisen J.A."/>
            <person name="Darling A.E."/>
            <person name="Facciotti M.T."/>
        </authorList>
    </citation>
    <scope>NUCLEOTIDE SEQUENCE [LARGE SCALE GENOMIC DNA]</scope>
    <source>
        <strain evidence="4 5">JCM 10989</strain>
    </source>
</reference>
<proteinExistence type="predicted"/>
<protein>
    <submittedName>
        <fullName evidence="4">Cupin</fullName>
    </submittedName>
</protein>
<feature type="compositionally biased region" description="Gly residues" evidence="2">
    <location>
        <begin position="136"/>
        <end position="148"/>
    </location>
</feature>
<evidence type="ECO:0000313" key="4">
    <source>
        <dbReference type="EMBL" id="ELY87568.1"/>
    </source>
</evidence>
<dbReference type="PANTHER" id="PTHR35848">
    <property type="entry name" value="OXALATE-BINDING PROTEIN"/>
    <property type="match status" value="1"/>
</dbReference>
<dbReference type="Pfam" id="PF07883">
    <property type="entry name" value="Cupin_2"/>
    <property type="match status" value="1"/>
</dbReference>
<dbReference type="GO" id="GO:0046872">
    <property type="term" value="F:metal ion binding"/>
    <property type="evidence" value="ECO:0007669"/>
    <property type="project" value="UniProtKB-KW"/>
</dbReference>
<accession>L9ZR04</accession>
<dbReference type="InterPro" id="IPR011051">
    <property type="entry name" value="RmlC_Cupin_sf"/>
</dbReference>
<evidence type="ECO:0000256" key="1">
    <source>
        <dbReference type="ARBA" id="ARBA00022723"/>
    </source>
</evidence>
<keyword evidence="1" id="KW-0479">Metal-binding</keyword>
<comment type="caution">
    <text evidence="4">The sequence shown here is derived from an EMBL/GenBank/DDBJ whole genome shotgun (WGS) entry which is preliminary data.</text>
</comment>
<dbReference type="PANTHER" id="PTHR35848:SF9">
    <property type="entry name" value="SLL1358 PROTEIN"/>
    <property type="match status" value="1"/>
</dbReference>
<gene>
    <name evidence="4" type="ORF">C483_16753</name>
</gene>